<evidence type="ECO:0000256" key="1">
    <source>
        <dbReference type="ARBA" id="ARBA00004141"/>
    </source>
</evidence>
<reference evidence="13" key="1">
    <citation type="submission" date="2015-04" db="UniProtKB">
        <authorList>
            <consortium name="EnsemblPlants"/>
        </authorList>
    </citation>
    <scope>IDENTIFICATION</scope>
</reference>
<keyword evidence="9" id="KW-0808">Transferase</keyword>
<keyword evidence="5" id="KW-0521">NADP</keyword>
<comment type="domain">
    <text evidence="9">The DHHC domain is required for palmitoyltransferase activity.</text>
</comment>
<evidence type="ECO:0000256" key="4">
    <source>
        <dbReference type="ARBA" id="ARBA00022692"/>
    </source>
</evidence>
<evidence type="ECO:0000256" key="7">
    <source>
        <dbReference type="ARBA" id="ARBA00023002"/>
    </source>
</evidence>
<dbReference type="Gramene" id="OMERI12G05420.2">
    <property type="protein sequence ID" value="OMERI12G05420.2"/>
    <property type="gene ID" value="OMERI12G05420"/>
</dbReference>
<sequence>MAMEKSRVLIVGGTGYIGRRIVAASLAEGHPTFVLLRPEIGLDIDKLQILLAFKAQGARLLEASLHDHEGLVAAVRQVDVVVSAMSGVHLRSHNLLLQLKLVEAIKKAGNVKRFLPSEFGMDPSRMGNALEPGRVTFDEKMEIRRAIEDAKIPHTYVSSNCFAAYFCPNLSQLTSLLPPKERVNVYGDGNVKAFFLDEDDVGTYTIKSIDDPRTLNKTIYIRPQDNCLTHNELIAMWEKLSGKSLTKFYIPAEEFLAPMKDMQFAFQVGITHFYHIFYEGCLTNFDIGDNGAEATMLYPEVRYTRIDEFLKRYLTQSSLNILCFINYNYQVDRTTPPPLRFTLAFESHSHSSRAELNDASRPQISPPPMGRGESTAAATMAWPRWRRRHGWQLPLHPLQLVGMAVFAVLVAAFYVVLGPYLGSTVAGNTLLALFSSSAAGAAALYVRCTAVDPSDRTHAKKMKRRRQLARARAGRRGGGGGGRLPRLRYGYILWRYVVRLLRRVEVRVMNRWVRRSYLEQWNSSVQLDPMLPFAFTSLDDIVSPHAAAGHDISYCPVCDCEVKLHSKHCKTCDRCVDGFDHHCRWLNNCIGRRNYASFILLMFFVLLMLAIEGGTAIAIFVRCFTDSKGLKMEMEHRLHIRLPKGAHAALSMVFVIFTLYSTVALGQLFFFHVVLIRKGMRTYDYILAMREAAQAFDPFNDSDSSSDESIDFDSPERPSFLSRIFCRKDELSESTRKLSIRIENEPSDGTRRKDDIQINPWTLIKMSKEKAMAAAERARERIRNKLPSTTTSPMKPLPVETKRGPLNQERKHIMTGKEIVPVFTKSWLSGSPTARLSSPRRRFSGSPSPKPQRHRSNFDLRLAEVSRELESHISKQVLCSVVMKGVEDEDSPS</sequence>
<comment type="similarity">
    <text evidence="3 9">Belongs to the DHHC palmitoyltransferase family.</text>
</comment>
<name>A0A0E0FB14_9ORYZ</name>
<evidence type="ECO:0000256" key="10">
    <source>
        <dbReference type="SAM" id="MobiDB-lite"/>
    </source>
</evidence>
<dbReference type="PROSITE" id="PS50216">
    <property type="entry name" value="DHHC"/>
    <property type="match status" value="1"/>
</dbReference>
<dbReference type="SUPFAM" id="SSF51735">
    <property type="entry name" value="NAD(P)-binding Rossmann-fold domains"/>
    <property type="match status" value="1"/>
</dbReference>
<dbReference type="EnsemblPlants" id="OMERI12G05420.2">
    <property type="protein sequence ID" value="OMERI12G05420.2"/>
    <property type="gene ID" value="OMERI12G05420"/>
</dbReference>
<dbReference type="PANTHER" id="PTHR43349:SF4">
    <property type="entry name" value="PINORESINOL REDUCTASE 1-RELATED"/>
    <property type="match status" value="1"/>
</dbReference>
<evidence type="ECO:0000259" key="11">
    <source>
        <dbReference type="Pfam" id="PF01529"/>
    </source>
</evidence>
<keyword evidence="4 9" id="KW-0812">Transmembrane</keyword>
<dbReference type="GO" id="GO:0009807">
    <property type="term" value="P:lignan biosynthetic process"/>
    <property type="evidence" value="ECO:0007669"/>
    <property type="project" value="UniProtKB-ARBA"/>
</dbReference>
<feature type="region of interest" description="Disordered" evidence="10">
    <location>
        <begin position="352"/>
        <end position="374"/>
    </location>
</feature>
<feature type="transmembrane region" description="Helical" evidence="9">
    <location>
        <begin position="648"/>
        <end position="671"/>
    </location>
</feature>
<comment type="catalytic activity">
    <reaction evidence="9">
        <text>L-cysteinyl-[protein] + hexadecanoyl-CoA = S-hexadecanoyl-L-cysteinyl-[protein] + CoA</text>
        <dbReference type="Rhea" id="RHEA:36683"/>
        <dbReference type="Rhea" id="RHEA-COMP:10131"/>
        <dbReference type="Rhea" id="RHEA-COMP:11032"/>
        <dbReference type="ChEBI" id="CHEBI:29950"/>
        <dbReference type="ChEBI" id="CHEBI:57287"/>
        <dbReference type="ChEBI" id="CHEBI:57379"/>
        <dbReference type="ChEBI" id="CHEBI:74151"/>
        <dbReference type="EC" id="2.3.1.225"/>
    </reaction>
</comment>
<keyword evidence="8 9" id="KW-0472">Membrane</keyword>
<feature type="transmembrane region" description="Helical" evidence="9">
    <location>
        <begin position="393"/>
        <end position="417"/>
    </location>
</feature>
<dbReference type="AlphaFoldDB" id="A0A0E0FB14"/>
<dbReference type="GO" id="GO:0016020">
    <property type="term" value="C:membrane"/>
    <property type="evidence" value="ECO:0007669"/>
    <property type="project" value="UniProtKB-SubCell"/>
</dbReference>
<accession>A0A0E0FB14</accession>
<dbReference type="Gene3D" id="3.40.50.720">
    <property type="entry name" value="NAD(P)-binding Rossmann-like Domain"/>
    <property type="match status" value="1"/>
</dbReference>
<feature type="compositionally biased region" description="Basic residues" evidence="10">
    <location>
        <begin position="458"/>
        <end position="475"/>
    </location>
</feature>
<evidence type="ECO:0000313" key="13">
    <source>
        <dbReference type="EnsemblPlants" id="OMERI12G05420.2"/>
    </source>
</evidence>
<evidence type="ECO:0000256" key="5">
    <source>
        <dbReference type="ARBA" id="ARBA00022857"/>
    </source>
</evidence>
<dbReference type="GO" id="GO:0010283">
    <property type="term" value="F:pinoresinol reductase activity"/>
    <property type="evidence" value="ECO:0007669"/>
    <property type="project" value="UniProtKB-ARBA"/>
</dbReference>
<protein>
    <recommendedName>
        <fullName evidence="9">S-acyltransferase</fullName>
        <ecNumber evidence="9">2.3.1.225</ecNumber>
    </recommendedName>
    <alternativeName>
        <fullName evidence="9">Palmitoyltransferase</fullName>
    </alternativeName>
</protein>
<dbReference type="InterPro" id="IPR036291">
    <property type="entry name" value="NAD(P)-bd_dom_sf"/>
</dbReference>
<dbReference type="InterPro" id="IPR045312">
    <property type="entry name" value="PCBER-like"/>
</dbReference>
<dbReference type="Pfam" id="PF05368">
    <property type="entry name" value="NmrA"/>
    <property type="match status" value="1"/>
</dbReference>
<dbReference type="GO" id="GO:0019706">
    <property type="term" value="F:protein-cysteine S-palmitoyltransferase activity"/>
    <property type="evidence" value="ECO:0007669"/>
    <property type="project" value="UniProtKB-EC"/>
</dbReference>
<dbReference type="InterPro" id="IPR050608">
    <property type="entry name" value="NmrA-type/Isoflavone_red_sf"/>
</dbReference>
<keyword evidence="6 9" id="KW-1133">Transmembrane helix</keyword>
<feature type="domain" description="NmrA-like" evidence="12">
    <location>
        <begin position="4"/>
        <end position="310"/>
    </location>
</feature>
<feature type="region of interest" description="Disordered" evidence="10">
    <location>
        <begin position="829"/>
        <end position="857"/>
    </location>
</feature>
<keyword evidence="9" id="KW-0012">Acyltransferase</keyword>
<feature type="region of interest" description="Disordered" evidence="10">
    <location>
        <begin position="456"/>
        <end position="480"/>
    </location>
</feature>
<evidence type="ECO:0000256" key="2">
    <source>
        <dbReference type="ARBA" id="ARBA00005725"/>
    </source>
</evidence>
<evidence type="ECO:0000259" key="12">
    <source>
        <dbReference type="Pfam" id="PF05368"/>
    </source>
</evidence>
<feature type="transmembrane region" description="Helical" evidence="9">
    <location>
        <begin position="598"/>
        <end position="621"/>
    </location>
</feature>
<keyword evidence="14" id="KW-1185">Reference proteome</keyword>
<dbReference type="CDD" id="cd05259">
    <property type="entry name" value="PCBER_SDR_a"/>
    <property type="match status" value="1"/>
</dbReference>
<dbReference type="EC" id="2.3.1.225" evidence="9"/>
<dbReference type="Gene3D" id="3.90.25.10">
    <property type="entry name" value="UDP-galactose 4-epimerase, domain 1"/>
    <property type="match status" value="1"/>
</dbReference>
<dbReference type="InterPro" id="IPR001594">
    <property type="entry name" value="Palmitoyltrfase_DHHC"/>
</dbReference>
<evidence type="ECO:0000313" key="14">
    <source>
        <dbReference type="Proteomes" id="UP000008021"/>
    </source>
</evidence>
<dbReference type="PANTHER" id="PTHR43349">
    <property type="entry name" value="PINORESINOL REDUCTASE-RELATED"/>
    <property type="match status" value="1"/>
</dbReference>
<reference evidence="13" key="2">
    <citation type="submission" date="2018-05" db="EMBL/GenBank/DDBJ databases">
        <title>OmerRS3 (Oryza meridionalis Reference Sequence Version 3).</title>
        <authorList>
            <person name="Zhang J."/>
            <person name="Kudrna D."/>
            <person name="Lee S."/>
            <person name="Talag J."/>
            <person name="Welchert J."/>
            <person name="Wing R.A."/>
        </authorList>
    </citation>
    <scope>NUCLEOTIDE SEQUENCE [LARGE SCALE GENOMIC DNA]</scope>
    <source>
        <strain evidence="13">cv. OR44</strain>
    </source>
</reference>
<keyword evidence="7" id="KW-0560">Oxidoreductase</keyword>
<comment type="similarity">
    <text evidence="2">Belongs to the NmrA-type oxidoreductase family. Isoflavone reductase subfamily.</text>
</comment>
<feature type="domain" description="Palmitoyltransferase DHHC" evidence="11">
    <location>
        <begin position="552"/>
        <end position="686"/>
    </location>
</feature>
<proteinExistence type="inferred from homology"/>
<evidence type="ECO:0000256" key="3">
    <source>
        <dbReference type="ARBA" id="ARBA00008574"/>
    </source>
</evidence>
<evidence type="ECO:0000256" key="9">
    <source>
        <dbReference type="RuleBase" id="RU079119"/>
    </source>
</evidence>
<comment type="subcellular location">
    <subcellularLocation>
        <location evidence="1">Membrane</location>
        <topology evidence="1">Multi-pass membrane protein</topology>
    </subcellularLocation>
</comment>
<dbReference type="Proteomes" id="UP000008021">
    <property type="component" value="Chromosome 12"/>
</dbReference>
<evidence type="ECO:0000256" key="6">
    <source>
        <dbReference type="ARBA" id="ARBA00022989"/>
    </source>
</evidence>
<organism evidence="13">
    <name type="scientific">Oryza meridionalis</name>
    <dbReference type="NCBI Taxonomy" id="40149"/>
    <lineage>
        <taxon>Eukaryota</taxon>
        <taxon>Viridiplantae</taxon>
        <taxon>Streptophyta</taxon>
        <taxon>Embryophyta</taxon>
        <taxon>Tracheophyta</taxon>
        <taxon>Spermatophyta</taxon>
        <taxon>Magnoliopsida</taxon>
        <taxon>Liliopsida</taxon>
        <taxon>Poales</taxon>
        <taxon>Poaceae</taxon>
        <taxon>BOP clade</taxon>
        <taxon>Oryzoideae</taxon>
        <taxon>Oryzeae</taxon>
        <taxon>Oryzinae</taxon>
        <taxon>Oryza</taxon>
    </lineage>
</organism>
<dbReference type="Pfam" id="PF01529">
    <property type="entry name" value="DHHC"/>
    <property type="match status" value="1"/>
</dbReference>
<evidence type="ECO:0000256" key="8">
    <source>
        <dbReference type="ARBA" id="ARBA00023136"/>
    </source>
</evidence>
<dbReference type="InterPro" id="IPR008030">
    <property type="entry name" value="NmrA-like"/>
</dbReference>